<sequence length="72" mass="8055">MTKKNDYIAIVTIILLMVTSIAGILSLNFNSGYDFINQYGQTVKIYGYGIYAHDTYFQAPISIGTDILFSFS</sequence>
<dbReference type="HOGENOM" id="CLU_2715227_0_0_9"/>
<accession>A0A078KKU6</accession>
<dbReference type="KEGG" id="ccel:CCDG5_1196"/>
<name>A0A078KKU6_9FIRM</name>
<proteinExistence type="predicted"/>
<feature type="transmembrane region" description="Helical" evidence="1">
    <location>
        <begin position="7"/>
        <end position="29"/>
    </location>
</feature>
<keyword evidence="3" id="KW-1185">Reference proteome</keyword>
<keyword evidence="1" id="KW-0472">Membrane</keyword>
<keyword evidence="1" id="KW-1133">Transmembrane helix</keyword>
<dbReference type="STRING" id="29343.CCDG5_1196"/>
<protein>
    <submittedName>
        <fullName evidence="2">Putative membrane protein</fullName>
    </submittedName>
</protein>
<keyword evidence="1" id="KW-0812">Transmembrane</keyword>
<organism evidence="2 3">
    <name type="scientific">[Clostridium] cellulosi</name>
    <dbReference type="NCBI Taxonomy" id="29343"/>
    <lineage>
        <taxon>Bacteria</taxon>
        <taxon>Bacillati</taxon>
        <taxon>Bacillota</taxon>
        <taxon>Clostridia</taxon>
        <taxon>Eubacteriales</taxon>
        <taxon>Oscillospiraceae</taxon>
        <taxon>Oscillospiraceae incertae sedis</taxon>
    </lineage>
</organism>
<dbReference type="EMBL" id="LM995447">
    <property type="protein sequence ID" value="CDZ24311.1"/>
    <property type="molecule type" value="Genomic_DNA"/>
</dbReference>
<dbReference type="PATRIC" id="fig|29343.3.peg.1256"/>
<evidence type="ECO:0000313" key="2">
    <source>
        <dbReference type="EMBL" id="CDZ24311.1"/>
    </source>
</evidence>
<reference evidence="3" key="1">
    <citation type="submission" date="2014-07" db="EMBL/GenBank/DDBJ databases">
        <authorList>
            <person name="Wibberg D."/>
        </authorList>
    </citation>
    <scope>NUCLEOTIDE SEQUENCE [LARGE SCALE GENOMIC DNA]</scope>
    <source>
        <strain evidence="3">DG5</strain>
    </source>
</reference>
<dbReference type="AlphaFoldDB" id="A0A078KKU6"/>
<evidence type="ECO:0000256" key="1">
    <source>
        <dbReference type="SAM" id="Phobius"/>
    </source>
</evidence>
<dbReference type="Proteomes" id="UP000032431">
    <property type="component" value="Chromosome I"/>
</dbReference>
<evidence type="ECO:0000313" key="3">
    <source>
        <dbReference type="Proteomes" id="UP000032431"/>
    </source>
</evidence>
<gene>
    <name evidence="2" type="ORF">CCDG5_1196</name>
</gene>